<dbReference type="EMBL" id="CAUJNA010000158">
    <property type="protein sequence ID" value="CAJ1372854.1"/>
    <property type="molecule type" value="Genomic_DNA"/>
</dbReference>
<feature type="transmembrane region" description="Helical" evidence="5">
    <location>
        <begin position="194"/>
        <end position="213"/>
    </location>
</feature>
<name>A0AA36MHZ4_9DINO</name>
<feature type="transmembrane region" description="Helical" evidence="5">
    <location>
        <begin position="164"/>
        <end position="182"/>
    </location>
</feature>
<sequence>MSPHLRLKLLAVFSYVSPSDTTCRVCDKIVAGLLLIVLVAFIWVGASQLIETIFKDQSFDHPYFLTYFNTCGFSFWLLGTACRKPVECEGQEVLNDELPPRCPQLLKFGRIAMVIAPAWLLANYLFNLSLDYTSVASNSMFSTTSNIWTMLFSVCFLGERINPFHVIAVVLTMTGSILVATADAKASTAETSSWIGDGLALVSAFVYGAYTVLLKYHVPEQEEALAMPTLFGCIGVLVLTFGWPILIFFHLLSWEEFAWPSRAVLGSLTVNALIGTNLSDVLWAYALQLTTPLTATLGLSLTVPFGMISDVVLRGRSFGLQYISGSLLVLVGFLLVSFAPQMWSRLRINTCETSEA</sequence>
<feature type="domain" description="EamA" evidence="6">
    <location>
        <begin position="32"/>
        <end position="180"/>
    </location>
</feature>
<dbReference type="AlphaFoldDB" id="A0AA36MHZ4"/>
<evidence type="ECO:0000256" key="2">
    <source>
        <dbReference type="ARBA" id="ARBA00022692"/>
    </source>
</evidence>
<comment type="caution">
    <text evidence="7">The sequence shown here is derived from an EMBL/GenBank/DDBJ whole genome shotgun (WGS) entry which is preliminary data.</text>
</comment>
<gene>
    <name evidence="7" type="ORF">EVOR1521_LOCUS2840</name>
</gene>
<dbReference type="SUPFAM" id="SSF103481">
    <property type="entry name" value="Multidrug resistance efflux transporter EmrE"/>
    <property type="match status" value="2"/>
</dbReference>
<accession>A0AA36MHZ4</accession>
<feature type="transmembrane region" description="Helical" evidence="5">
    <location>
        <begin position="138"/>
        <end position="157"/>
    </location>
</feature>
<feature type="transmembrane region" description="Helical" evidence="5">
    <location>
        <begin position="108"/>
        <end position="126"/>
    </location>
</feature>
<evidence type="ECO:0000313" key="8">
    <source>
        <dbReference type="Proteomes" id="UP001178507"/>
    </source>
</evidence>
<evidence type="ECO:0000256" key="3">
    <source>
        <dbReference type="ARBA" id="ARBA00022989"/>
    </source>
</evidence>
<keyword evidence="2 5" id="KW-0812">Transmembrane</keyword>
<dbReference type="PANTHER" id="PTHR23051">
    <property type="entry name" value="SOLUTE CARRIER FAMILY 35, MEMBER F5"/>
    <property type="match status" value="1"/>
</dbReference>
<dbReference type="PANTHER" id="PTHR23051:SF0">
    <property type="entry name" value="SOLUTE CARRIER FAMILY 35 MEMBER F5"/>
    <property type="match status" value="1"/>
</dbReference>
<dbReference type="InterPro" id="IPR000620">
    <property type="entry name" value="EamA_dom"/>
</dbReference>
<evidence type="ECO:0000256" key="1">
    <source>
        <dbReference type="ARBA" id="ARBA00004141"/>
    </source>
</evidence>
<organism evidence="7 8">
    <name type="scientific">Effrenium voratum</name>
    <dbReference type="NCBI Taxonomy" id="2562239"/>
    <lineage>
        <taxon>Eukaryota</taxon>
        <taxon>Sar</taxon>
        <taxon>Alveolata</taxon>
        <taxon>Dinophyceae</taxon>
        <taxon>Suessiales</taxon>
        <taxon>Symbiodiniaceae</taxon>
        <taxon>Effrenium</taxon>
    </lineage>
</organism>
<evidence type="ECO:0000313" key="7">
    <source>
        <dbReference type="EMBL" id="CAJ1372854.1"/>
    </source>
</evidence>
<feature type="transmembrane region" description="Helical" evidence="5">
    <location>
        <begin position="319"/>
        <end position="339"/>
    </location>
</feature>
<evidence type="ECO:0000256" key="5">
    <source>
        <dbReference type="SAM" id="Phobius"/>
    </source>
</evidence>
<evidence type="ECO:0000259" key="6">
    <source>
        <dbReference type="Pfam" id="PF00892"/>
    </source>
</evidence>
<keyword evidence="8" id="KW-1185">Reference proteome</keyword>
<protein>
    <recommendedName>
        <fullName evidence="6">EamA domain-containing protein</fullName>
    </recommendedName>
</protein>
<dbReference type="GO" id="GO:0016020">
    <property type="term" value="C:membrane"/>
    <property type="evidence" value="ECO:0007669"/>
    <property type="project" value="UniProtKB-SubCell"/>
</dbReference>
<keyword evidence="4 5" id="KW-0472">Membrane</keyword>
<comment type="subcellular location">
    <subcellularLocation>
        <location evidence="1">Membrane</location>
        <topology evidence="1">Multi-pass membrane protein</topology>
    </subcellularLocation>
</comment>
<keyword evidence="3 5" id="KW-1133">Transmembrane helix</keyword>
<proteinExistence type="predicted"/>
<dbReference type="Proteomes" id="UP001178507">
    <property type="component" value="Unassembled WGS sequence"/>
</dbReference>
<feature type="transmembrane region" description="Helical" evidence="5">
    <location>
        <begin position="225"/>
        <end position="252"/>
    </location>
</feature>
<evidence type="ECO:0000256" key="4">
    <source>
        <dbReference type="ARBA" id="ARBA00023136"/>
    </source>
</evidence>
<reference evidence="7" key="1">
    <citation type="submission" date="2023-08" db="EMBL/GenBank/DDBJ databases">
        <authorList>
            <person name="Chen Y."/>
            <person name="Shah S."/>
            <person name="Dougan E. K."/>
            <person name="Thang M."/>
            <person name="Chan C."/>
        </authorList>
    </citation>
    <scope>NUCLEOTIDE SEQUENCE</scope>
</reference>
<dbReference type="InterPro" id="IPR037185">
    <property type="entry name" value="EmrE-like"/>
</dbReference>
<feature type="transmembrane region" description="Helical" evidence="5">
    <location>
        <begin position="29"/>
        <end position="50"/>
    </location>
</feature>
<dbReference type="Pfam" id="PF00892">
    <property type="entry name" value="EamA"/>
    <property type="match status" value="2"/>
</dbReference>
<feature type="domain" description="EamA" evidence="6">
    <location>
        <begin position="195"/>
        <end position="337"/>
    </location>
</feature>